<dbReference type="PANTHER" id="PTHR11695">
    <property type="entry name" value="ALCOHOL DEHYDROGENASE RELATED"/>
    <property type="match status" value="1"/>
</dbReference>
<dbReference type="Gene3D" id="3.90.180.10">
    <property type="entry name" value="Medium-chain alcohol dehydrogenases, catalytic domain"/>
    <property type="match status" value="1"/>
</dbReference>
<dbReference type="OrthoDB" id="9992527at2759"/>
<dbReference type="EMBL" id="KE148153">
    <property type="protein sequence ID" value="EPE06508.1"/>
    <property type="molecule type" value="Genomic_DNA"/>
</dbReference>
<accession>S3CJA3</accession>
<dbReference type="Gene3D" id="3.40.50.720">
    <property type="entry name" value="NAD(P)-binding Rossmann-like Domain"/>
    <property type="match status" value="1"/>
</dbReference>
<dbReference type="InterPro" id="IPR050700">
    <property type="entry name" value="YIM1/Zinc_Alcohol_DH_Fams"/>
</dbReference>
<proteinExistence type="predicted"/>
<protein>
    <submittedName>
        <fullName evidence="2">Alcohol dehydrogenase</fullName>
    </submittedName>
</protein>
<evidence type="ECO:0000313" key="2">
    <source>
        <dbReference type="EMBL" id="EPE06508.1"/>
    </source>
</evidence>
<dbReference type="PANTHER" id="PTHR11695:SF294">
    <property type="entry name" value="RETICULON-4-INTERACTING PROTEIN 1, MITOCHONDRIAL"/>
    <property type="match status" value="1"/>
</dbReference>
<dbReference type="Proteomes" id="UP000016923">
    <property type="component" value="Unassembled WGS sequence"/>
</dbReference>
<dbReference type="Pfam" id="PF08240">
    <property type="entry name" value="ADH_N"/>
    <property type="match status" value="1"/>
</dbReference>
<evidence type="ECO:0000259" key="1">
    <source>
        <dbReference type="SMART" id="SM00829"/>
    </source>
</evidence>
<dbReference type="SUPFAM" id="SSF50129">
    <property type="entry name" value="GroES-like"/>
    <property type="match status" value="1"/>
</dbReference>
<dbReference type="InterPro" id="IPR011032">
    <property type="entry name" value="GroES-like_sf"/>
</dbReference>
<dbReference type="GO" id="GO:0005739">
    <property type="term" value="C:mitochondrion"/>
    <property type="evidence" value="ECO:0007669"/>
    <property type="project" value="TreeGrafter"/>
</dbReference>
<organism evidence="2 3">
    <name type="scientific">Ophiostoma piceae (strain UAMH 11346)</name>
    <name type="common">Sap stain fungus</name>
    <dbReference type="NCBI Taxonomy" id="1262450"/>
    <lineage>
        <taxon>Eukaryota</taxon>
        <taxon>Fungi</taxon>
        <taxon>Dikarya</taxon>
        <taxon>Ascomycota</taxon>
        <taxon>Pezizomycotina</taxon>
        <taxon>Sordariomycetes</taxon>
        <taxon>Sordariomycetidae</taxon>
        <taxon>Ophiostomatales</taxon>
        <taxon>Ophiostomataceae</taxon>
        <taxon>Ophiostoma</taxon>
    </lineage>
</organism>
<dbReference type="eggNOG" id="KOG1198">
    <property type="taxonomic scope" value="Eukaryota"/>
</dbReference>
<dbReference type="STRING" id="1262450.S3CJA3"/>
<reference evidence="2 3" key="1">
    <citation type="journal article" date="2013" name="BMC Genomics">
        <title>The genome and transcriptome of the pine saprophyte Ophiostoma piceae, and a comparison with the bark beetle-associated pine pathogen Grosmannia clavigera.</title>
        <authorList>
            <person name="Haridas S."/>
            <person name="Wang Y."/>
            <person name="Lim L."/>
            <person name="Massoumi Alamouti S."/>
            <person name="Jackman S."/>
            <person name="Docking R."/>
            <person name="Robertson G."/>
            <person name="Birol I."/>
            <person name="Bohlmann J."/>
            <person name="Breuil C."/>
        </authorList>
    </citation>
    <scope>NUCLEOTIDE SEQUENCE [LARGE SCALE GENOMIC DNA]</scope>
    <source>
        <strain evidence="2 3">UAMH 11346</strain>
    </source>
</reference>
<dbReference type="OMA" id="YDCAGIV"/>
<feature type="domain" description="Enoyl reductase (ER)" evidence="1">
    <location>
        <begin position="9"/>
        <end position="352"/>
    </location>
</feature>
<dbReference type="Pfam" id="PF13602">
    <property type="entry name" value="ADH_zinc_N_2"/>
    <property type="match status" value="1"/>
</dbReference>
<dbReference type="HOGENOM" id="CLU_026673_3_3_1"/>
<keyword evidence="3" id="KW-1185">Reference proteome</keyword>
<gene>
    <name evidence="2" type="ORF">F503_02636</name>
</gene>
<dbReference type="AlphaFoldDB" id="S3CJA3"/>
<name>S3CJA3_OPHP1</name>
<dbReference type="SMART" id="SM00829">
    <property type="entry name" value="PKS_ER"/>
    <property type="match status" value="1"/>
</dbReference>
<dbReference type="SUPFAM" id="SSF51735">
    <property type="entry name" value="NAD(P)-binding Rossmann-fold domains"/>
    <property type="match status" value="1"/>
</dbReference>
<dbReference type="InterPro" id="IPR013154">
    <property type="entry name" value="ADH-like_N"/>
</dbReference>
<evidence type="ECO:0000313" key="3">
    <source>
        <dbReference type="Proteomes" id="UP000016923"/>
    </source>
</evidence>
<dbReference type="CDD" id="cd05289">
    <property type="entry name" value="MDR_like_2"/>
    <property type="match status" value="1"/>
</dbReference>
<dbReference type="InterPro" id="IPR020843">
    <property type="entry name" value="ER"/>
</dbReference>
<dbReference type="GO" id="GO:0016491">
    <property type="term" value="F:oxidoreductase activity"/>
    <property type="evidence" value="ECO:0007669"/>
    <property type="project" value="InterPro"/>
</dbReference>
<dbReference type="VEuPathDB" id="FungiDB:F503_02636"/>
<dbReference type="InterPro" id="IPR036291">
    <property type="entry name" value="NAD(P)-bd_dom_sf"/>
</dbReference>
<sequence length="356" mass="38168">MYSIVAPTDFTDPAGYASAEVARPEIKSSNEVLIRVHAGSVNPVDVKKADGIFKMAITEQFPYQIGYDAAGVIEATGPAVRSFKVGDEIYVRLPEVSRGSWSEYAVCADDKIALKPKSISLSDAASLPLAATTALQSLQRYRGSLKGKTVFVPAGLGGTGAYACQLAKNVFGAGKVITTVSTSKIAKVPEFLGDGVVDQIIDYTKEDPIRAIPQGSVDFLFDTTGQSMAFLGLMTPKTSMIVSIATAPSGSTLQASGVMQRPDKPRLPLVGLLFLNAGDAVRRVRAWRWGVEYLYLFMEPSGENLKQLAGYVDEGKLRPVVGSRVDIRDIKAVRDACMQVYKGKGGIGKAVLEFRD</sequence>